<dbReference type="OrthoDB" id="2687452at2759"/>
<protein>
    <recommendedName>
        <fullName evidence="9">C2H2-type domain-containing protein</fullName>
    </recommendedName>
</protein>
<keyword evidence="3" id="KW-0863">Zinc-finger</keyword>
<gene>
    <name evidence="10" type="ORF">GQX73_g8524</name>
</gene>
<name>A0A7C8IPB9_9PEZI</name>
<dbReference type="AlphaFoldDB" id="A0A7C8IPB9"/>
<keyword evidence="6" id="KW-0804">Transcription</keyword>
<comment type="caution">
    <text evidence="10">The sequence shown here is derived from an EMBL/GenBank/DDBJ whole genome shotgun (WGS) entry which is preliminary data.</text>
</comment>
<dbReference type="GO" id="GO:0006357">
    <property type="term" value="P:regulation of transcription by RNA polymerase II"/>
    <property type="evidence" value="ECO:0007669"/>
    <property type="project" value="TreeGrafter"/>
</dbReference>
<dbReference type="Gene3D" id="3.30.160.60">
    <property type="entry name" value="Classic Zinc Finger"/>
    <property type="match status" value="1"/>
</dbReference>
<evidence type="ECO:0000256" key="8">
    <source>
        <dbReference type="SAM" id="MobiDB-lite"/>
    </source>
</evidence>
<accession>A0A7C8IPB9</accession>
<sequence length="275" mass="30721">MNASLQTDNADADTPGHKLPNASDPPIMLPHARQVVSSEGPVAQRDDQDVCVCIICHTRCPNNAALRKHGEKEDHRSYGCVCGETFKRPDALGRHIASKNNVNKFPCPLCEQVPRAFSRADHRLQHLRTFHKIPAGRIPEDFGSNFLHSRPATESIVSRQSTPQYPCLIPGCMMTGESAYLHQIDFDEHMALMHSAPQNDMLALQGVVNPAPAWTNDGSQQNTYLQPANMIEQYAQQAEFWQPNPTGNLWGFLENNAPTINLTPQPDEQFNMDFE</sequence>
<dbReference type="PANTHER" id="PTHR46179">
    <property type="entry name" value="ZINC FINGER PROTEIN"/>
    <property type="match status" value="1"/>
</dbReference>
<dbReference type="InterPro" id="IPR013087">
    <property type="entry name" value="Znf_C2H2_type"/>
</dbReference>
<evidence type="ECO:0000256" key="1">
    <source>
        <dbReference type="ARBA" id="ARBA00004123"/>
    </source>
</evidence>
<dbReference type="PANTHER" id="PTHR46179:SF13">
    <property type="entry name" value="C2H2-TYPE DOMAIN-CONTAINING PROTEIN"/>
    <property type="match status" value="1"/>
</dbReference>
<evidence type="ECO:0000256" key="5">
    <source>
        <dbReference type="ARBA" id="ARBA00023015"/>
    </source>
</evidence>
<dbReference type="Proteomes" id="UP000481858">
    <property type="component" value="Unassembled WGS sequence"/>
</dbReference>
<evidence type="ECO:0000259" key="9">
    <source>
        <dbReference type="SMART" id="SM00355"/>
    </source>
</evidence>
<evidence type="ECO:0000256" key="6">
    <source>
        <dbReference type="ARBA" id="ARBA00023163"/>
    </source>
</evidence>
<feature type="region of interest" description="Disordered" evidence="8">
    <location>
        <begin position="1"/>
        <end position="27"/>
    </location>
</feature>
<keyword evidence="2" id="KW-0479">Metal-binding</keyword>
<evidence type="ECO:0000313" key="10">
    <source>
        <dbReference type="EMBL" id="KAF2965064.1"/>
    </source>
</evidence>
<evidence type="ECO:0000256" key="7">
    <source>
        <dbReference type="ARBA" id="ARBA00023242"/>
    </source>
</evidence>
<keyword evidence="5" id="KW-0805">Transcription regulation</keyword>
<feature type="domain" description="C2H2-type" evidence="9">
    <location>
        <begin position="51"/>
        <end position="75"/>
    </location>
</feature>
<reference evidence="10 11" key="1">
    <citation type="submission" date="2019-12" db="EMBL/GenBank/DDBJ databases">
        <title>Draft genome sequence of the ascomycete Xylaria multiplex DSM 110363.</title>
        <authorList>
            <person name="Buettner E."/>
            <person name="Kellner H."/>
        </authorList>
    </citation>
    <scope>NUCLEOTIDE SEQUENCE [LARGE SCALE GENOMIC DNA]</scope>
    <source>
        <strain evidence="10 11">DSM 110363</strain>
    </source>
</reference>
<evidence type="ECO:0000313" key="11">
    <source>
        <dbReference type="Proteomes" id="UP000481858"/>
    </source>
</evidence>
<organism evidence="10 11">
    <name type="scientific">Xylaria multiplex</name>
    <dbReference type="NCBI Taxonomy" id="323545"/>
    <lineage>
        <taxon>Eukaryota</taxon>
        <taxon>Fungi</taxon>
        <taxon>Dikarya</taxon>
        <taxon>Ascomycota</taxon>
        <taxon>Pezizomycotina</taxon>
        <taxon>Sordariomycetes</taxon>
        <taxon>Xylariomycetidae</taxon>
        <taxon>Xylariales</taxon>
        <taxon>Xylariaceae</taxon>
        <taxon>Xylaria</taxon>
    </lineage>
</organism>
<dbReference type="GO" id="GO:0005634">
    <property type="term" value="C:nucleus"/>
    <property type="evidence" value="ECO:0007669"/>
    <property type="project" value="UniProtKB-SubCell"/>
</dbReference>
<keyword evidence="11" id="KW-1185">Reference proteome</keyword>
<proteinExistence type="predicted"/>
<evidence type="ECO:0000256" key="3">
    <source>
        <dbReference type="ARBA" id="ARBA00022771"/>
    </source>
</evidence>
<keyword evidence="7" id="KW-0539">Nucleus</keyword>
<dbReference type="InParanoid" id="A0A7C8IPB9"/>
<feature type="domain" description="C2H2-type" evidence="9">
    <location>
        <begin position="165"/>
        <end position="194"/>
    </location>
</feature>
<dbReference type="SMART" id="SM00355">
    <property type="entry name" value="ZnF_C2H2"/>
    <property type="match status" value="3"/>
</dbReference>
<evidence type="ECO:0000256" key="4">
    <source>
        <dbReference type="ARBA" id="ARBA00022833"/>
    </source>
</evidence>
<keyword evidence="4" id="KW-0862">Zinc</keyword>
<comment type="subcellular location">
    <subcellularLocation>
        <location evidence="1">Nucleus</location>
    </subcellularLocation>
</comment>
<dbReference type="EMBL" id="WUBL01000127">
    <property type="protein sequence ID" value="KAF2965064.1"/>
    <property type="molecule type" value="Genomic_DNA"/>
</dbReference>
<dbReference type="GO" id="GO:0008270">
    <property type="term" value="F:zinc ion binding"/>
    <property type="evidence" value="ECO:0007669"/>
    <property type="project" value="UniProtKB-KW"/>
</dbReference>
<dbReference type="InterPro" id="IPR051061">
    <property type="entry name" value="Zinc_finger_trans_reg"/>
</dbReference>
<evidence type="ECO:0000256" key="2">
    <source>
        <dbReference type="ARBA" id="ARBA00022723"/>
    </source>
</evidence>
<feature type="domain" description="C2H2-type" evidence="9">
    <location>
        <begin position="105"/>
        <end position="131"/>
    </location>
</feature>